<gene>
    <name evidence="4" type="ORF">WMY93_021004</name>
</gene>
<dbReference type="GO" id="GO:0080025">
    <property type="term" value="F:phosphatidylinositol-3,5-bisphosphate binding"/>
    <property type="evidence" value="ECO:0007669"/>
    <property type="project" value="TreeGrafter"/>
</dbReference>
<sequence length="665" mass="73331">MKDDTMWQLYEWQQRQAYSRLSVAPPTGAGHYGTLPSAKTMSQLRENMATPLPTPLATPTSPTHSIYSTLPPPRLQVVPNPTSPLSELRDGTATLGRHKTLPLKPGYPERFAAAGVSPHNITPQSLQGKTSEELTLLLIKLRRQQAELSSLREHTLAQLRALGSEGPNAKTDVLSHHLQRSLRYLDRQISPDAVKSLLSDAQDPDIDTKLSRLCEQDKVVRTHEEKVQQLHREKHTLETALLSASQELSEQSLHSTQTPSLLQQRDVLQGGLLSTCRELSRVEAELQLSRQEYQRLEGDVSQAKSRLLQQLEALGSPQTEPPSQRHIQIQKELWRIQDVIEALAKNKPQTPSDDVCAFPSSKPLSSISKNEGPDYRLYKSEPELTTVKEEEPDEPITEERGGGGASERRDAPLSKVSPCPVGIVPPRTKCSISAPESSTIASYVTLRKRQKPEARAERPHSALDQAVGGFVEREQGRSRMSVEEQLERMRRNQEASTLRRNRLSRSASFNRDHAAAPGSLQSGAQADGSSTDPCGLEAALQRLKDMSASLCEGGAPAPDTLQGDTRACAVGRPAHSEETNEECERTTAVILELPQTVKVMEVQPFEDLSSATSPSELSLQTPELQWSPEETEPLPSEDCSELTTEDLHLNNMLPAQTMALVSSDT</sequence>
<feature type="coiled-coil region" evidence="1">
    <location>
        <begin position="220"/>
        <end position="247"/>
    </location>
</feature>
<comment type="caution">
    <text evidence="4">The sequence shown here is derived from an EMBL/GenBank/DDBJ whole genome shotgun (WGS) entry which is preliminary data.</text>
</comment>
<feature type="compositionally biased region" description="Basic and acidic residues" evidence="2">
    <location>
        <begin position="371"/>
        <end position="389"/>
    </location>
</feature>
<feature type="coiled-coil region" evidence="1">
    <location>
        <begin position="279"/>
        <end position="306"/>
    </location>
</feature>
<keyword evidence="5" id="KW-1185">Reference proteome</keyword>
<feature type="compositionally biased region" description="Basic and acidic residues" evidence="2">
    <location>
        <begin position="397"/>
        <end position="412"/>
    </location>
</feature>
<dbReference type="PANTHER" id="PTHR12752:SF3">
    <property type="entry name" value="PLECKSTRIN HOMOLOGY DOMAIN-CONTAINING FAMILY A MEMBER 5"/>
    <property type="match status" value="1"/>
</dbReference>
<dbReference type="InterPro" id="IPR057971">
    <property type="entry name" value="PKHA4-7_TBCA"/>
</dbReference>
<dbReference type="EMBL" id="JBBPFD010000015">
    <property type="protein sequence ID" value="KAK7895679.1"/>
    <property type="molecule type" value="Genomic_DNA"/>
</dbReference>
<accession>A0AAW0NE03</accession>
<dbReference type="AlphaFoldDB" id="A0AAW0NE03"/>
<organism evidence="4 5">
    <name type="scientific">Mugilogobius chulae</name>
    <name type="common">yellowstripe goby</name>
    <dbReference type="NCBI Taxonomy" id="88201"/>
    <lineage>
        <taxon>Eukaryota</taxon>
        <taxon>Metazoa</taxon>
        <taxon>Chordata</taxon>
        <taxon>Craniata</taxon>
        <taxon>Vertebrata</taxon>
        <taxon>Euteleostomi</taxon>
        <taxon>Actinopterygii</taxon>
        <taxon>Neopterygii</taxon>
        <taxon>Teleostei</taxon>
        <taxon>Neoteleostei</taxon>
        <taxon>Acanthomorphata</taxon>
        <taxon>Gobiaria</taxon>
        <taxon>Gobiiformes</taxon>
        <taxon>Gobioidei</taxon>
        <taxon>Gobiidae</taxon>
        <taxon>Gobionellinae</taxon>
        <taxon>Mugilogobius</taxon>
    </lineage>
</organism>
<feature type="region of interest" description="Disordered" evidence="2">
    <location>
        <begin position="345"/>
        <end position="432"/>
    </location>
</feature>
<reference evidence="5" key="1">
    <citation type="submission" date="2024-04" db="EMBL/GenBank/DDBJ databases">
        <title>Salinicola lusitanus LLJ914,a marine bacterium isolated from the Okinawa Trough.</title>
        <authorList>
            <person name="Li J."/>
        </authorList>
    </citation>
    <scope>NUCLEOTIDE SEQUENCE [LARGE SCALE GENOMIC DNA]</scope>
</reference>
<feature type="domain" description="Pleckstrin homology" evidence="3">
    <location>
        <begin position="203"/>
        <end position="343"/>
    </location>
</feature>
<feature type="compositionally biased region" description="Basic and acidic residues" evidence="2">
    <location>
        <begin position="471"/>
        <end position="493"/>
    </location>
</feature>
<proteinExistence type="predicted"/>
<feature type="compositionally biased region" description="Polar residues" evidence="2">
    <location>
        <begin position="519"/>
        <end position="532"/>
    </location>
</feature>
<evidence type="ECO:0000259" key="3">
    <source>
        <dbReference type="Pfam" id="PF25541"/>
    </source>
</evidence>
<feature type="compositionally biased region" description="Polar residues" evidence="2">
    <location>
        <begin position="609"/>
        <end position="624"/>
    </location>
</feature>
<feature type="region of interest" description="Disordered" evidence="2">
    <location>
        <begin position="607"/>
        <end position="638"/>
    </location>
</feature>
<evidence type="ECO:0000313" key="4">
    <source>
        <dbReference type="EMBL" id="KAK7895679.1"/>
    </source>
</evidence>
<dbReference type="GO" id="GO:0005829">
    <property type="term" value="C:cytosol"/>
    <property type="evidence" value="ECO:0007669"/>
    <property type="project" value="TreeGrafter"/>
</dbReference>
<dbReference type="GO" id="GO:0032266">
    <property type="term" value="F:phosphatidylinositol-3-phosphate binding"/>
    <property type="evidence" value="ECO:0007669"/>
    <property type="project" value="TreeGrafter"/>
</dbReference>
<evidence type="ECO:0000313" key="5">
    <source>
        <dbReference type="Proteomes" id="UP001460270"/>
    </source>
</evidence>
<feature type="compositionally biased region" description="Basic and acidic residues" evidence="2">
    <location>
        <begin position="451"/>
        <end position="461"/>
    </location>
</feature>
<keyword evidence="1" id="KW-0175">Coiled coil</keyword>
<dbReference type="Proteomes" id="UP001460270">
    <property type="component" value="Unassembled WGS sequence"/>
</dbReference>
<dbReference type="Pfam" id="PF25541">
    <property type="entry name" value="TBCA_PH"/>
    <property type="match status" value="1"/>
</dbReference>
<evidence type="ECO:0000256" key="1">
    <source>
        <dbReference type="SAM" id="Coils"/>
    </source>
</evidence>
<dbReference type="PANTHER" id="PTHR12752">
    <property type="entry name" value="PHOSPHOINOSITOL 3-PHOSPHATE-BINDING PROTEIN"/>
    <property type="match status" value="1"/>
</dbReference>
<dbReference type="GO" id="GO:0010314">
    <property type="term" value="F:phosphatidylinositol-5-phosphate binding"/>
    <property type="evidence" value="ECO:0007669"/>
    <property type="project" value="TreeGrafter"/>
</dbReference>
<feature type="region of interest" description="Disordered" evidence="2">
    <location>
        <begin position="448"/>
        <end position="533"/>
    </location>
</feature>
<name>A0AAW0NE03_9GOBI</name>
<protein>
    <recommendedName>
        <fullName evidence="3">Pleckstrin homology domain-containing protein</fullName>
    </recommendedName>
</protein>
<feature type="compositionally biased region" description="Polar residues" evidence="2">
    <location>
        <begin position="494"/>
        <end position="509"/>
    </location>
</feature>
<evidence type="ECO:0000256" key="2">
    <source>
        <dbReference type="SAM" id="MobiDB-lite"/>
    </source>
</evidence>
<dbReference type="GO" id="GO:0070273">
    <property type="term" value="F:phosphatidylinositol-4-phosphate binding"/>
    <property type="evidence" value="ECO:0007669"/>
    <property type="project" value="TreeGrafter"/>
</dbReference>